<accession>A0A1Z4VUZ4</accession>
<name>A0A1Z4VUZ4_9GAMM</name>
<keyword evidence="2" id="KW-1185">Reference proteome</keyword>
<evidence type="ECO:0000313" key="1">
    <source>
        <dbReference type="EMBL" id="BAZ95014.1"/>
    </source>
</evidence>
<gene>
    <name evidence="1" type="ORF">FOKN1_2644</name>
</gene>
<dbReference type="AlphaFoldDB" id="A0A1Z4VUZ4"/>
<evidence type="ECO:0000313" key="2">
    <source>
        <dbReference type="Proteomes" id="UP000218765"/>
    </source>
</evidence>
<proteinExistence type="predicted"/>
<sequence length="89" mass="9487">MAQQPQQNSCDQMQEQVVILECSRIQSMKQAGEGKASCGDWAAKGAGVVTEGGVYPGLAGGFFDYRLIDIGSVIENESAINSDPVYRDA</sequence>
<dbReference type="KEGG" id="ttc:FOKN1_2644"/>
<dbReference type="EMBL" id="AP018052">
    <property type="protein sequence ID" value="BAZ95014.1"/>
    <property type="molecule type" value="Genomic_DNA"/>
</dbReference>
<reference evidence="1 2" key="1">
    <citation type="submission" date="2017-05" db="EMBL/GenBank/DDBJ databases">
        <title>Thiocyanate degradation by Thiohalobacter thiocyanaticus FOKN1.</title>
        <authorList>
            <person name="Oshiki M."/>
            <person name="Fukushima T."/>
            <person name="Kawano S."/>
            <person name="Nakagawa J."/>
        </authorList>
    </citation>
    <scope>NUCLEOTIDE SEQUENCE [LARGE SCALE GENOMIC DNA]</scope>
    <source>
        <strain evidence="1 2">FOKN1</strain>
    </source>
</reference>
<organism evidence="1 2">
    <name type="scientific">Thiohalobacter thiocyanaticus</name>
    <dbReference type="NCBI Taxonomy" id="585455"/>
    <lineage>
        <taxon>Bacteria</taxon>
        <taxon>Pseudomonadati</taxon>
        <taxon>Pseudomonadota</taxon>
        <taxon>Gammaproteobacteria</taxon>
        <taxon>Thiohalobacterales</taxon>
        <taxon>Thiohalobacteraceae</taxon>
        <taxon>Thiohalobacter</taxon>
    </lineage>
</organism>
<protein>
    <submittedName>
        <fullName evidence="1">Uncharacterized protein</fullName>
    </submittedName>
</protein>
<dbReference type="Proteomes" id="UP000218765">
    <property type="component" value="Chromosome"/>
</dbReference>